<dbReference type="PANTHER" id="PTHR30383">
    <property type="entry name" value="THIOESTERASE 1/PROTEASE 1/LYSOPHOSPHOLIPASE L1"/>
    <property type="match status" value="1"/>
</dbReference>
<dbReference type="Pfam" id="PF13472">
    <property type="entry name" value="Lipase_GDSL_2"/>
    <property type="match status" value="1"/>
</dbReference>
<organism evidence="2 3">
    <name type="scientific">Desulfobulbus oligotrophicus</name>
    <dbReference type="NCBI Taxonomy" id="1909699"/>
    <lineage>
        <taxon>Bacteria</taxon>
        <taxon>Pseudomonadati</taxon>
        <taxon>Thermodesulfobacteriota</taxon>
        <taxon>Desulfobulbia</taxon>
        <taxon>Desulfobulbales</taxon>
        <taxon>Desulfobulbaceae</taxon>
        <taxon>Desulfobulbus</taxon>
    </lineage>
</organism>
<evidence type="ECO:0000313" key="3">
    <source>
        <dbReference type="Proteomes" id="UP000596092"/>
    </source>
</evidence>
<evidence type="ECO:0000259" key="1">
    <source>
        <dbReference type="Pfam" id="PF13472"/>
    </source>
</evidence>
<evidence type="ECO:0000313" key="2">
    <source>
        <dbReference type="EMBL" id="QQG66615.1"/>
    </source>
</evidence>
<protein>
    <recommendedName>
        <fullName evidence="1">SGNH hydrolase-type esterase domain-containing protein</fullName>
    </recommendedName>
</protein>
<dbReference type="KEGG" id="dog:HP555_12420"/>
<gene>
    <name evidence="2" type="ORF">HP555_12420</name>
</gene>
<feature type="domain" description="SGNH hydrolase-type esterase" evidence="1">
    <location>
        <begin position="76"/>
        <end position="216"/>
    </location>
</feature>
<name>A0A7T5VEU5_9BACT</name>
<dbReference type="InterPro" id="IPR036514">
    <property type="entry name" value="SGNH_hydro_sf"/>
</dbReference>
<dbReference type="SUPFAM" id="SSF52266">
    <property type="entry name" value="SGNH hydrolase"/>
    <property type="match status" value="1"/>
</dbReference>
<dbReference type="Proteomes" id="UP000596092">
    <property type="component" value="Chromosome"/>
</dbReference>
<reference evidence="2 3" key="1">
    <citation type="submission" date="2020-05" db="EMBL/GenBank/DDBJ databases">
        <title>Complete genome of Desulfobulbus oligotrophicus.</title>
        <authorList>
            <person name="Podar M."/>
        </authorList>
    </citation>
    <scope>NUCLEOTIDE SEQUENCE [LARGE SCALE GENOMIC DNA]</scope>
    <source>
        <strain evidence="2 3">Prop6</strain>
    </source>
</reference>
<dbReference type="GO" id="GO:0004622">
    <property type="term" value="F:phosphatidylcholine lysophospholipase activity"/>
    <property type="evidence" value="ECO:0007669"/>
    <property type="project" value="TreeGrafter"/>
</dbReference>
<dbReference type="Gene3D" id="3.40.50.1110">
    <property type="entry name" value="SGNH hydrolase"/>
    <property type="match status" value="1"/>
</dbReference>
<dbReference type="InterPro" id="IPR051532">
    <property type="entry name" value="Ester_Hydrolysis_Enzymes"/>
</dbReference>
<proteinExistence type="predicted"/>
<dbReference type="EMBL" id="CP054140">
    <property type="protein sequence ID" value="QQG66615.1"/>
    <property type="molecule type" value="Genomic_DNA"/>
</dbReference>
<accession>A0A7T5VEU5</accession>
<dbReference type="InterPro" id="IPR013830">
    <property type="entry name" value="SGNH_hydro"/>
</dbReference>
<dbReference type="AlphaFoldDB" id="A0A7T5VEU5"/>
<sequence length="235" mass="26833">MKRIKVVHLLVVVAFVLLSVGFSLTTWKMFEFRDRHHGIINNIRHEQTLTRNEVYDDNVIVFFGDSQITLWWMAPSFGALPILNRGVGGDWAERAVHRFDQDVLSLQPKLLVMLIGTNDIGNGRSVERITASMDDMLGRASEQNIPVLVCSVLPVRDGYLDSRPLERIQQVNDQLQVLSQKYNAGYVDLYSHLVDADGLLKEEYTTDGLHLSRMGYMRITKVLLPHLLQQTVLFL</sequence>
<dbReference type="PANTHER" id="PTHR30383:SF5">
    <property type="entry name" value="SGNH HYDROLASE-TYPE ESTERASE DOMAIN-CONTAINING PROTEIN"/>
    <property type="match status" value="1"/>
</dbReference>
<dbReference type="RefSeq" id="WP_199262897.1">
    <property type="nucleotide sequence ID" value="NZ_CP054140.1"/>
</dbReference>
<keyword evidence="3" id="KW-1185">Reference proteome</keyword>